<keyword evidence="2" id="KW-1185">Reference proteome</keyword>
<sequence length="158" mass="17692">MLKTFKVLFLSLITITFITGCTQRVTDFTVISTKNVDLNSKSLKRASERVRGEDPAYMIIIFPTGTTHLKQAIDNAIEKVPGAVALADGVVSFTSFYIPLIFGKTTYVVEGTPLIDQNLVSSLPSNYIISTYNNELKDFETKYVSKEEFELYKSKLKS</sequence>
<comment type="caution">
    <text evidence="1">The sequence shown here is derived from an EMBL/GenBank/DDBJ whole genome shotgun (WGS) entry which is preliminary data.</text>
</comment>
<gene>
    <name evidence="1" type="ORF">AA347_00301</name>
</gene>
<name>A0A1C7WQ47_9BACT</name>
<proteinExistence type="predicted"/>
<evidence type="ECO:0008006" key="3">
    <source>
        <dbReference type="Google" id="ProtNLM"/>
    </source>
</evidence>
<organism evidence="1 2">
    <name type="scientific">Aliarcobacter thereius LMG 24486</name>
    <dbReference type="NCBI Taxonomy" id="1032240"/>
    <lineage>
        <taxon>Bacteria</taxon>
        <taxon>Pseudomonadati</taxon>
        <taxon>Campylobacterota</taxon>
        <taxon>Epsilonproteobacteria</taxon>
        <taxon>Campylobacterales</taxon>
        <taxon>Arcobacteraceae</taxon>
        <taxon>Aliarcobacter</taxon>
    </lineage>
</organism>
<dbReference type="EMBL" id="LLKQ01000001">
    <property type="protein sequence ID" value="OCL94857.1"/>
    <property type="molecule type" value="Genomic_DNA"/>
</dbReference>
<evidence type="ECO:0000313" key="2">
    <source>
        <dbReference type="Proteomes" id="UP000092987"/>
    </source>
</evidence>
<evidence type="ECO:0000313" key="1">
    <source>
        <dbReference type="EMBL" id="OCL94857.1"/>
    </source>
</evidence>
<reference evidence="1 2" key="1">
    <citation type="submission" date="2015-10" db="EMBL/GenBank/DDBJ databases">
        <authorList>
            <person name="Rovetto F.F."/>
            <person name="Cocolin L.L."/>
            <person name="Illeghems K.K."/>
            <person name="Van Nieuwerbuegh F.F."/>
            <person name="Houf K.K."/>
        </authorList>
    </citation>
    <scope>NUCLEOTIDE SEQUENCE [LARGE SCALE GENOMIC DNA]</scope>
    <source>
        <strain evidence="1 2">LMG 24486</strain>
    </source>
</reference>
<accession>A0A1C7WQ47</accession>
<dbReference type="Proteomes" id="UP000092987">
    <property type="component" value="Unassembled WGS sequence"/>
</dbReference>
<protein>
    <recommendedName>
        <fullName evidence="3">Lipoprotein</fullName>
    </recommendedName>
</protein>
<dbReference type="RefSeq" id="WP_066176048.1">
    <property type="nucleotide sequence ID" value="NZ_CP035926.1"/>
</dbReference>
<dbReference type="PROSITE" id="PS51257">
    <property type="entry name" value="PROKAR_LIPOPROTEIN"/>
    <property type="match status" value="1"/>
</dbReference>